<gene>
    <name evidence="2" type="ORF">CRD60_04210</name>
</gene>
<protein>
    <recommendedName>
        <fullName evidence="1">Thiamin/hydroxymethyl pyrimidine-binding YkoF putative domain-containing protein</fullName>
    </recommendedName>
</protein>
<reference evidence="2 3" key="1">
    <citation type="submission" date="2017-10" db="EMBL/GenBank/DDBJ databases">
        <title>Bifidobacterium xylocopum sp. nov. and Bifidobacterium aemilianum sp. nov., from the carpenter bee (Xylocopa violacea) digestive tract.</title>
        <authorList>
            <person name="Alberoni D."/>
            <person name="Baffoni L."/>
            <person name="Di Gioia D."/>
            <person name="Gaggia F."/>
            <person name="Biavati B."/>
        </authorList>
    </citation>
    <scope>NUCLEOTIDE SEQUENCE [LARGE SCALE GENOMIC DNA]</scope>
    <source>
        <strain evidence="2 3">XV10</strain>
    </source>
</reference>
<comment type="caution">
    <text evidence="2">The sequence shown here is derived from an EMBL/GenBank/DDBJ whole genome shotgun (WGS) entry which is preliminary data.</text>
</comment>
<dbReference type="InterPro" id="IPR029756">
    <property type="entry name" value="MTH1187/YkoF-like"/>
</dbReference>
<feature type="domain" description="Thiamin/hydroxymethyl pyrimidine-binding YkoF putative" evidence="1">
    <location>
        <begin position="7"/>
        <end position="83"/>
    </location>
</feature>
<evidence type="ECO:0000259" key="1">
    <source>
        <dbReference type="Pfam" id="PF07615"/>
    </source>
</evidence>
<organism evidence="2 3">
    <name type="scientific">Bifidobacterium aemilianum</name>
    <dbReference type="NCBI Taxonomy" id="2493120"/>
    <lineage>
        <taxon>Bacteria</taxon>
        <taxon>Bacillati</taxon>
        <taxon>Actinomycetota</taxon>
        <taxon>Actinomycetes</taxon>
        <taxon>Bifidobacteriales</taxon>
        <taxon>Bifidobacteriaceae</taxon>
        <taxon>Bifidobacterium</taxon>
    </lineage>
</organism>
<dbReference type="Gene3D" id="3.30.70.930">
    <property type="match status" value="1"/>
</dbReference>
<accession>A0A366K7U5</accession>
<evidence type="ECO:0000313" key="2">
    <source>
        <dbReference type="EMBL" id="RBP97806.1"/>
    </source>
</evidence>
<dbReference type="SUPFAM" id="SSF89957">
    <property type="entry name" value="MTH1187/YkoF-like"/>
    <property type="match status" value="1"/>
</dbReference>
<dbReference type="OrthoDB" id="9793516at2"/>
<dbReference type="Proteomes" id="UP000252530">
    <property type="component" value="Unassembled WGS sequence"/>
</dbReference>
<sequence length="95" mass="10256">MHQFHQISCQISLYPLGQADYNGPVDQVLDLVRASGLEAETNGMATIVRGESGRVFKLLEAVDARMADQGIRYVCTSTLSNVCGCPLPPTESDPT</sequence>
<dbReference type="Pfam" id="PF07615">
    <property type="entry name" value="Ykof"/>
    <property type="match status" value="1"/>
</dbReference>
<keyword evidence="3" id="KW-1185">Reference proteome</keyword>
<name>A0A366K7U5_9BIFI</name>
<evidence type="ECO:0000313" key="3">
    <source>
        <dbReference type="Proteomes" id="UP000252530"/>
    </source>
</evidence>
<dbReference type="EMBL" id="PDCG01000003">
    <property type="protein sequence ID" value="RBP97806.1"/>
    <property type="molecule type" value="Genomic_DNA"/>
</dbReference>
<dbReference type="AlphaFoldDB" id="A0A366K7U5"/>
<dbReference type="RefSeq" id="WP_113860054.1">
    <property type="nucleotide sequence ID" value="NZ_PDCG01000003.1"/>
</dbReference>
<dbReference type="InterPro" id="IPR011522">
    <property type="entry name" value="Thiamin/HMP-bd_put_YkoF"/>
</dbReference>
<proteinExistence type="predicted"/>